<accession>A0AC59Y0D9</accession>
<protein>
    <submittedName>
        <fullName evidence="1">Uncharacterized protein</fullName>
    </submittedName>
</protein>
<name>A0AC59Y0D9_RANTA</name>
<reference evidence="1" key="2">
    <citation type="submission" date="2025-03" db="EMBL/GenBank/DDBJ databases">
        <authorList>
            <consortium name="ELIXIR-Norway"/>
            <consortium name="Elixir Norway"/>
        </authorList>
    </citation>
    <scope>NUCLEOTIDE SEQUENCE</scope>
</reference>
<reference evidence="1" key="1">
    <citation type="submission" date="2023-05" db="EMBL/GenBank/DDBJ databases">
        <authorList>
            <consortium name="ELIXIR-Norway"/>
        </authorList>
    </citation>
    <scope>NUCLEOTIDE SEQUENCE</scope>
</reference>
<evidence type="ECO:0000313" key="2">
    <source>
        <dbReference type="Proteomes" id="UP001162501"/>
    </source>
</evidence>
<gene>
    <name evidence="1" type="ORF">MRATA1EN22A_LOCUS30</name>
</gene>
<sequence>MPLDATWNITVQWLAGDIACRTLVPETSGHVCRSFPACGHWARPPGSCTPPVWSALGWKEAAWGSLGTQPPARLTPAVPVPYRPTRWSSSLHSVSPKAASRLDGKRPSITSSPSASSFCCH</sequence>
<organism evidence="1 2">
    <name type="scientific">Rangifer tarandus platyrhynchus</name>
    <name type="common">Svalbard reindeer</name>
    <dbReference type="NCBI Taxonomy" id="3082113"/>
    <lineage>
        <taxon>Eukaryota</taxon>
        <taxon>Metazoa</taxon>
        <taxon>Chordata</taxon>
        <taxon>Craniata</taxon>
        <taxon>Vertebrata</taxon>
        <taxon>Euteleostomi</taxon>
        <taxon>Mammalia</taxon>
        <taxon>Eutheria</taxon>
        <taxon>Laurasiatheria</taxon>
        <taxon>Artiodactyla</taxon>
        <taxon>Ruminantia</taxon>
        <taxon>Pecora</taxon>
        <taxon>Cervidae</taxon>
        <taxon>Odocoileinae</taxon>
        <taxon>Rangifer</taxon>
    </lineage>
</organism>
<dbReference type="EMBL" id="OX596085">
    <property type="protein sequence ID" value="CAM9255736.1"/>
    <property type="molecule type" value="Genomic_DNA"/>
</dbReference>
<evidence type="ECO:0000313" key="1">
    <source>
        <dbReference type="EMBL" id="CAM9255736.1"/>
    </source>
</evidence>
<dbReference type="Proteomes" id="UP001162501">
    <property type="component" value="Chromosome 1"/>
</dbReference>
<proteinExistence type="predicted"/>